<dbReference type="Proteomes" id="UP000295375">
    <property type="component" value="Unassembled WGS sequence"/>
</dbReference>
<proteinExistence type="predicted"/>
<dbReference type="AlphaFoldDB" id="A0A4R6UYL9"/>
<name>A0A4R6UYL9_9GAMM</name>
<evidence type="ECO:0000313" key="1">
    <source>
        <dbReference type="EMBL" id="TDQ51083.1"/>
    </source>
</evidence>
<dbReference type="OrthoDB" id="6197475at2"/>
<gene>
    <name evidence="1" type="ORF">EV696_10152</name>
</gene>
<dbReference type="EMBL" id="SNYM01000001">
    <property type="protein sequence ID" value="TDQ51083.1"/>
    <property type="molecule type" value="Genomic_DNA"/>
</dbReference>
<sequence length="154" mass="17852">MKKLRTLIDTALSAHHNVFNLECHNLPALREDLLHYHQFTSRACYHWHPGSNGLYRMDMTHIVVPNTASFESALKHLCNRPHFAIYLFEGIRDEFKIVSTWPLLRQLVANRSSQRKLLLFAGTGLNLPEHMRDMFIEACVYPKSAEPEQTPRVA</sequence>
<evidence type="ECO:0000313" key="2">
    <source>
        <dbReference type="Proteomes" id="UP000295375"/>
    </source>
</evidence>
<comment type="caution">
    <text evidence="1">The sequence shown here is derived from an EMBL/GenBank/DDBJ whole genome shotgun (WGS) entry which is preliminary data.</text>
</comment>
<dbReference type="RefSeq" id="WP_133586939.1">
    <property type="nucleotide sequence ID" value="NZ_CP037953.1"/>
</dbReference>
<keyword evidence="2" id="KW-1185">Reference proteome</keyword>
<reference evidence="1 2" key="1">
    <citation type="submission" date="2019-03" db="EMBL/GenBank/DDBJ databases">
        <title>Genomic Encyclopedia of Type Strains, Phase IV (KMG-IV): sequencing the most valuable type-strain genomes for metagenomic binning, comparative biology and taxonomic classification.</title>
        <authorList>
            <person name="Goeker M."/>
        </authorList>
    </citation>
    <scope>NUCLEOTIDE SEQUENCE [LARGE SCALE GENOMIC DNA]</scope>
    <source>
        <strain evidence="1 2">DSM 103792</strain>
    </source>
</reference>
<protein>
    <submittedName>
        <fullName evidence="1">Uncharacterized protein</fullName>
    </submittedName>
</protein>
<organism evidence="1 2">
    <name type="scientific">Permianibacter aggregans</name>
    <dbReference type="NCBI Taxonomy" id="1510150"/>
    <lineage>
        <taxon>Bacteria</taxon>
        <taxon>Pseudomonadati</taxon>
        <taxon>Pseudomonadota</taxon>
        <taxon>Gammaproteobacteria</taxon>
        <taxon>Pseudomonadales</taxon>
        <taxon>Pseudomonadaceae</taxon>
        <taxon>Permianibacter</taxon>
    </lineage>
</organism>
<accession>A0A4R6UYL9</accession>